<name>A0A6C2C2P9_9LACO</name>
<dbReference type="AlphaFoldDB" id="A0A6C2C2P9"/>
<protein>
    <submittedName>
        <fullName evidence="4">Choloylglycine hydrolase family protein</fullName>
    </submittedName>
</protein>
<keyword evidence="2 4" id="KW-0378">Hydrolase</keyword>
<feature type="domain" description="Choloylglycine hydrolase/NAAA C-terminal" evidence="3">
    <location>
        <begin position="2"/>
        <end position="318"/>
    </location>
</feature>
<comment type="similarity">
    <text evidence="1">Belongs to the peptidase C59 family.</text>
</comment>
<sequence>MCTSLSYNDLNSTHFLARTMDFAFELEASPVFLPRNYKWTTYIDKLEQANKFAIMGAGSNEIGGVQLANYMVADAFNEKGLAVAELYFSNEANYDKESSAHKLNLVSEELIMWILGNNASIKELVDSLNQVAVIDSNQGVMKSNQPLHWIISDRTGQTVVIESRDGSLRLEDNPVGVLTNSPDLSWHLKNLSEYPDIQTKPFDDKVYGDWTAKASSMGAGSKGLPGGYLSSQRFIRTVFSKQYMATAVNTEEAINNILHILDNVTKPKDIVLNENDEVDYTQYQGISNLDELAYYFVPYGNRKVYRVKMTTDLIEKSSNTIDFGEMISNSQEYTELN</sequence>
<proteinExistence type="inferred from homology"/>
<evidence type="ECO:0000259" key="3">
    <source>
        <dbReference type="Pfam" id="PF02275"/>
    </source>
</evidence>
<accession>A0A6C2C2P9</accession>
<comment type="caution">
    <text evidence="4">The sequence shown here is derived from an EMBL/GenBank/DDBJ whole genome shotgun (WGS) entry which is preliminary data.</text>
</comment>
<dbReference type="CDD" id="cd00542">
    <property type="entry name" value="Ntn_PVA"/>
    <property type="match status" value="1"/>
</dbReference>
<dbReference type="InterPro" id="IPR029055">
    <property type="entry name" value="Ntn_hydrolases_N"/>
</dbReference>
<dbReference type="InterPro" id="IPR029132">
    <property type="entry name" value="CBAH/NAAA_C"/>
</dbReference>
<gene>
    <name evidence="4" type="ORF">ESZ50_11450</name>
</gene>
<dbReference type="OrthoDB" id="9794717at2"/>
<dbReference type="RefSeq" id="WP_148624097.1">
    <property type="nucleotide sequence ID" value="NZ_SDGZ01000034.1"/>
</dbReference>
<evidence type="ECO:0000256" key="1">
    <source>
        <dbReference type="ARBA" id="ARBA00006625"/>
    </source>
</evidence>
<dbReference type="Proteomes" id="UP000371977">
    <property type="component" value="Unassembled WGS sequence"/>
</dbReference>
<dbReference type="PANTHER" id="PTHR35527">
    <property type="entry name" value="CHOLOYLGLYCINE HYDROLASE"/>
    <property type="match status" value="1"/>
</dbReference>
<organism evidence="4 5">
    <name type="scientific">Weissella muntiaci</name>
    <dbReference type="NCBI Taxonomy" id="2508881"/>
    <lineage>
        <taxon>Bacteria</taxon>
        <taxon>Bacillati</taxon>
        <taxon>Bacillota</taxon>
        <taxon>Bacilli</taxon>
        <taxon>Lactobacillales</taxon>
        <taxon>Lactobacillaceae</taxon>
        <taxon>Weissella</taxon>
    </lineage>
</organism>
<evidence type="ECO:0000313" key="4">
    <source>
        <dbReference type="EMBL" id="TYC47756.1"/>
    </source>
</evidence>
<dbReference type="Pfam" id="PF02275">
    <property type="entry name" value="CBAH"/>
    <property type="match status" value="1"/>
</dbReference>
<dbReference type="SUPFAM" id="SSF56235">
    <property type="entry name" value="N-terminal nucleophile aminohydrolases (Ntn hydrolases)"/>
    <property type="match status" value="1"/>
</dbReference>
<dbReference type="PANTHER" id="PTHR35527:SF2">
    <property type="entry name" value="HYDROLASE"/>
    <property type="match status" value="1"/>
</dbReference>
<evidence type="ECO:0000313" key="5">
    <source>
        <dbReference type="Proteomes" id="UP000371977"/>
    </source>
</evidence>
<dbReference type="Gene3D" id="3.60.60.10">
    <property type="entry name" value="Penicillin V Acylase, Chain A"/>
    <property type="match status" value="1"/>
</dbReference>
<dbReference type="EMBL" id="SDGZ01000034">
    <property type="protein sequence ID" value="TYC47756.1"/>
    <property type="molecule type" value="Genomic_DNA"/>
</dbReference>
<reference evidence="4 5" key="1">
    <citation type="submission" date="2019-01" db="EMBL/GenBank/DDBJ databases">
        <title>Weissella sp. nov., a novel lactic acid bacterium isolated from animal feces.</title>
        <authorList>
            <person name="Wang L.-T."/>
        </authorList>
    </citation>
    <scope>NUCLEOTIDE SEQUENCE [LARGE SCALE GENOMIC DNA]</scope>
    <source>
        <strain evidence="4 5">8H-2</strain>
    </source>
</reference>
<evidence type="ECO:0000256" key="2">
    <source>
        <dbReference type="ARBA" id="ARBA00022801"/>
    </source>
</evidence>
<dbReference type="InterPro" id="IPR052193">
    <property type="entry name" value="Peptidase_C59"/>
</dbReference>
<dbReference type="GO" id="GO:0016787">
    <property type="term" value="F:hydrolase activity"/>
    <property type="evidence" value="ECO:0007669"/>
    <property type="project" value="UniProtKB-KW"/>
</dbReference>
<keyword evidence="5" id="KW-1185">Reference proteome</keyword>